<dbReference type="Pfam" id="PF00571">
    <property type="entry name" value="CBS"/>
    <property type="match status" value="2"/>
</dbReference>
<evidence type="ECO:0000259" key="12">
    <source>
        <dbReference type="PROSITE" id="PS51371"/>
    </source>
</evidence>
<evidence type="ECO:0000256" key="2">
    <source>
        <dbReference type="ARBA" id="ARBA00006337"/>
    </source>
</evidence>
<dbReference type="PANTHER" id="PTHR43099">
    <property type="entry name" value="UPF0053 PROTEIN YRKA"/>
    <property type="match status" value="1"/>
</dbReference>
<comment type="subcellular location">
    <subcellularLocation>
        <location evidence="1">Cell membrane</location>
        <topology evidence="1">Multi-pass membrane protein</topology>
    </subcellularLocation>
</comment>
<feature type="transmembrane region" description="Helical" evidence="11">
    <location>
        <begin position="139"/>
        <end position="161"/>
    </location>
</feature>
<evidence type="ECO:0000256" key="3">
    <source>
        <dbReference type="ARBA" id="ARBA00022475"/>
    </source>
</evidence>
<keyword evidence="16" id="KW-1185">Reference proteome</keyword>
<name>A0A2K8N3N3_9BACL</name>
<sequence length="440" mass="48932">MDTPGSLFIKILAVFGLVLVNAFFVAAEFALVKVRSTRLQQLAAEGHLRARFAQRVVSKLDAYLSATQLGITLASLGLGWLGEPAVASLLRPLFALTGLPESIVHTVAFAVAFSLITLLHIVLGELAPKSLAIRLAESTALWTALPLAYFYKIMYPAIWVLNSFANLLLRWIGIEPVVSGHQAAYSEEELLLLVSESHRSGLIDSTEKALMDNIFHFSDRVAREIMVPRTDMVCLYLDRSVEENFEIARENRHTRYPVAVEDKDHIVGFIHVSDLYVQGLQAGQKDLHGFIREVLRVPESMEISRVLRLMQKHRGQIAVVVDEYGGTAGLISLEDILEEIVGEIQDEFDEERPPVETVGDVTYVDGRVLVEDINDMFGLEIDDSEVDSIGGWVAAQLEGNPQVGKSVTVDEYVFEITEVDNLRVNRLRIQQIPVQSQVEG</sequence>
<keyword evidence="7 9" id="KW-0129">CBS domain</keyword>
<dbReference type="OrthoDB" id="9798188at2"/>
<evidence type="ECO:0000256" key="8">
    <source>
        <dbReference type="ARBA" id="ARBA00023136"/>
    </source>
</evidence>
<keyword evidence="6 10" id="KW-1133">Transmembrane helix</keyword>
<dbReference type="PROSITE" id="PS51371">
    <property type="entry name" value="CBS"/>
    <property type="match status" value="2"/>
</dbReference>
<dbReference type="InterPro" id="IPR000644">
    <property type="entry name" value="CBS_dom"/>
</dbReference>
<keyword evidence="3" id="KW-1003">Cell membrane</keyword>
<dbReference type="Pfam" id="PF01595">
    <property type="entry name" value="CNNM"/>
    <property type="match status" value="1"/>
</dbReference>
<dbReference type="SUPFAM" id="SSF54631">
    <property type="entry name" value="CBS-domain pair"/>
    <property type="match status" value="1"/>
</dbReference>
<evidence type="ECO:0008006" key="18">
    <source>
        <dbReference type="Google" id="ProtNLM"/>
    </source>
</evidence>
<dbReference type="AlphaFoldDB" id="A0A2K8N3N3"/>
<evidence type="ECO:0000256" key="11">
    <source>
        <dbReference type="SAM" id="Phobius"/>
    </source>
</evidence>
<evidence type="ECO:0000256" key="5">
    <source>
        <dbReference type="ARBA" id="ARBA00022737"/>
    </source>
</evidence>
<dbReference type="InterPro" id="IPR036318">
    <property type="entry name" value="FAD-bd_PCMH-like_sf"/>
</dbReference>
<dbReference type="FunFam" id="3.10.580.10:FF:000002">
    <property type="entry name" value="Magnesium/cobalt efflux protein CorC"/>
    <property type="match status" value="1"/>
</dbReference>
<gene>
    <name evidence="15" type="ORF">COOX1_0722</name>
    <name evidence="14" type="ORF">CVV65_03010</name>
</gene>
<evidence type="ECO:0000256" key="1">
    <source>
        <dbReference type="ARBA" id="ARBA00004651"/>
    </source>
</evidence>
<evidence type="ECO:0000313" key="15">
    <source>
        <dbReference type="EMBL" id="CAB3391057.1"/>
    </source>
</evidence>
<dbReference type="GO" id="GO:0005886">
    <property type="term" value="C:plasma membrane"/>
    <property type="evidence" value="ECO:0007669"/>
    <property type="project" value="UniProtKB-SubCell"/>
</dbReference>
<feature type="transmembrane region" description="Helical" evidence="11">
    <location>
        <begin position="6"/>
        <end position="32"/>
    </location>
</feature>
<evidence type="ECO:0000313" key="17">
    <source>
        <dbReference type="Proteomes" id="UP000502196"/>
    </source>
</evidence>
<dbReference type="KEGG" id="kyr:CVV65_03010"/>
<dbReference type="PANTHER" id="PTHR43099:SF2">
    <property type="entry name" value="UPF0053 PROTEIN YRKA"/>
    <property type="match status" value="1"/>
</dbReference>
<reference evidence="16" key="1">
    <citation type="submission" date="2017-11" db="EMBL/GenBank/DDBJ databases">
        <title>Complete Genome Sequence of Kyrpidia sp. Strain EA-1, a thermophilic, hydrogen-oxidizing Bacterium, isolated from the Azores.</title>
        <authorList>
            <person name="Reiner J.E."/>
            <person name="Lapp C.J."/>
            <person name="Bunk B."/>
            <person name="Gescher J."/>
        </authorList>
    </citation>
    <scope>NUCLEOTIDE SEQUENCE [LARGE SCALE GENOMIC DNA]</scope>
    <source>
        <strain evidence="16">EA-1</strain>
    </source>
</reference>
<evidence type="ECO:0000313" key="16">
    <source>
        <dbReference type="Proteomes" id="UP000231932"/>
    </source>
</evidence>
<evidence type="ECO:0000256" key="7">
    <source>
        <dbReference type="ARBA" id="ARBA00023122"/>
    </source>
</evidence>
<comment type="similarity">
    <text evidence="2">Belongs to the UPF0053 family.</text>
</comment>
<dbReference type="Gene3D" id="3.10.580.10">
    <property type="entry name" value="CBS-domain"/>
    <property type="match status" value="1"/>
</dbReference>
<organism evidence="14 16">
    <name type="scientific">Kyrpidia spormannii</name>
    <dbReference type="NCBI Taxonomy" id="2055160"/>
    <lineage>
        <taxon>Bacteria</taxon>
        <taxon>Bacillati</taxon>
        <taxon>Bacillota</taxon>
        <taxon>Bacilli</taxon>
        <taxon>Bacillales</taxon>
        <taxon>Alicyclobacillaceae</taxon>
        <taxon>Kyrpidia</taxon>
    </lineage>
</organism>
<dbReference type="InterPro" id="IPR046342">
    <property type="entry name" value="CBS_dom_sf"/>
</dbReference>
<proteinExistence type="inferred from homology"/>
<feature type="domain" description="CBS" evidence="12">
    <location>
        <begin position="290"/>
        <end position="347"/>
    </location>
</feature>
<evidence type="ECO:0000256" key="10">
    <source>
        <dbReference type="PROSITE-ProRule" id="PRU01193"/>
    </source>
</evidence>
<dbReference type="RefSeq" id="WP_100666879.1">
    <property type="nucleotide sequence ID" value="NZ_CP024955.1"/>
</dbReference>
<dbReference type="Pfam" id="PF03471">
    <property type="entry name" value="CorC_HlyC"/>
    <property type="match status" value="1"/>
</dbReference>
<dbReference type="GO" id="GO:0050660">
    <property type="term" value="F:flavin adenine dinucleotide binding"/>
    <property type="evidence" value="ECO:0007669"/>
    <property type="project" value="InterPro"/>
</dbReference>
<accession>A0A2K8N3N3</accession>
<protein>
    <recommendedName>
        <fullName evidence="18">HlyC/CorC family transporter</fullName>
    </recommendedName>
</protein>
<dbReference type="EMBL" id="CP024955">
    <property type="protein sequence ID" value="ATY84046.1"/>
    <property type="molecule type" value="Genomic_DNA"/>
</dbReference>
<keyword evidence="5" id="KW-0677">Repeat</keyword>
<feature type="domain" description="CNNM transmembrane" evidence="13">
    <location>
        <begin position="3"/>
        <end position="207"/>
    </location>
</feature>
<keyword evidence="8 10" id="KW-0472">Membrane</keyword>
<keyword evidence="4 10" id="KW-0812">Transmembrane</keyword>
<feature type="transmembrane region" description="Helical" evidence="11">
    <location>
        <begin position="102"/>
        <end position="127"/>
    </location>
</feature>
<reference evidence="14" key="2">
    <citation type="journal article" date="2018" name="Genome Announc.">
        <title>Complete Genome Sequence of Kyrpidia sp. Strain EA-1, a Thermophilic Knallgas Bacterium, Isolated from the Azores.</title>
        <authorList>
            <person name="Reiner J.E."/>
            <person name="Lapp C.J."/>
            <person name="Bunk B."/>
            <person name="Sproer C."/>
            <person name="Overmann J."/>
            <person name="Gescher J."/>
        </authorList>
    </citation>
    <scope>NUCLEOTIDE SEQUENCE</scope>
    <source>
        <strain evidence="14">EA-1</strain>
    </source>
</reference>
<dbReference type="Proteomes" id="UP000231932">
    <property type="component" value="Chromosome"/>
</dbReference>
<dbReference type="PROSITE" id="PS51846">
    <property type="entry name" value="CNNM"/>
    <property type="match status" value="1"/>
</dbReference>
<reference evidence="15 17" key="3">
    <citation type="submission" date="2020-04" db="EMBL/GenBank/DDBJ databases">
        <authorList>
            <person name="Hogendoorn C."/>
        </authorList>
    </citation>
    <scope>NUCLEOTIDE SEQUENCE [LARGE SCALE GENOMIC DNA]</scope>
    <source>
        <strain evidence="15">COOX1</strain>
    </source>
</reference>
<feature type="transmembrane region" description="Helical" evidence="11">
    <location>
        <begin position="62"/>
        <end position="82"/>
    </location>
</feature>
<dbReference type="InterPro" id="IPR005170">
    <property type="entry name" value="Transptr-assoc_dom"/>
</dbReference>
<evidence type="ECO:0000256" key="6">
    <source>
        <dbReference type="ARBA" id="ARBA00022989"/>
    </source>
</evidence>
<evidence type="ECO:0000313" key="14">
    <source>
        <dbReference type="EMBL" id="ATY84046.1"/>
    </source>
</evidence>
<dbReference type="CDD" id="cd04590">
    <property type="entry name" value="CBS_pair_CorC_HlyC_assoc"/>
    <property type="match status" value="1"/>
</dbReference>
<evidence type="ECO:0000256" key="9">
    <source>
        <dbReference type="PROSITE-ProRule" id="PRU00703"/>
    </source>
</evidence>
<dbReference type="SMART" id="SM00116">
    <property type="entry name" value="CBS"/>
    <property type="match status" value="2"/>
</dbReference>
<feature type="domain" description="CBS" evidence="12">
    <location>
        <begin position="226"/>
        <end position="287"/>
    </location>
</feature>
<dbReference type="InterPro" id="IPR016169">
    <property type="entry name" value="FAD-bd_PCMH_sub2"/>
</dbReference>
<dbReference type="EMBL" id="LR792683">
    <property type="protein sequence ID" value="CAB3391057.1"/>
    <property type="molecule type" value="Genomic_DNA"/>
</dbReference>
<dbReference type="InterPro" id="IPR002550">
    <property type="entry name" value="CNNM"/>
</dbReference>
<dbReference type="InterPro" id="IPR044751">
    <property type="entry name" value="Ion_transp-like_CBS"/>
</dbReference>
<dbReference type="Proteomes" id="UP000502196">
    <property type="component" value="Chromosome"/>
</dbReference>
<dbReference type="SUPFAM" id="SSF56176">
    <property type="entry name" value="FAD-binding/transporter-associated domain-like"/>
    <property type="match status" value="1"/>
</dbReference>
<dbReference type="Gene3D" id="3.30.465.10">
    <property type="match status" value="1"/>
</dbReference>
<dbReference type="InterPro" id="IPR051676">
    <property type="entry name" value="UPF0053_domain"/>
</dbReference>
<dbReference type="SMART" id="SM01091">
    <property type="entry name" value="CorC_HlyC"/>
    <property type="match status" value="1"/>
</dbReference>
<evidence type="ECO:0000256" key="4">
    <source>
        <dbReference type="ARBA" id="ARBA00022692"/>
    </source>
</evidence>
<evidence type="ECO:0000259" key="13">
    <source>
        <dbReference type="PROSITE" id="PS51846"/>
    </source>
</evidence>